<protein>
    <recommendedName>
        <fullName evidence="4">BZIP domain-containing protein</fullName>
    </recommendedName>
</protein>
<evidence type="ECO:0000313" key="3">
    <source>
        <dbReference type="Proteomes" id="UP000250266"/>
    </source>
</evidence>
<sequence length="583" mass="65443">METATTSAEVPGDTHTPTQRSISNGRKRMRTTDGQSLEEISSRLERKRQSDRRSQRAMREKNKQRIAELESALQALLTTNVNRQLKEKIQENQALKERVAQLQRRLDRIGRLCFEGSEGQESSQDRLWESPVDAQSPKSAGTSDEFCLSSTAHTKSISHEVPRCQPLAGDNPSRDFPPMNKPEDTMLPDQHNHQTGPLPPEPQDSMSFNSQQLWSLIELETDCDTFSSPRISSIGRENNQNFQSMSTLDNNQNTQLGSSFQLMATSFQNSHRSIPTTSLNLLELFDFDNPSASSLSDPNDQISLGFTPTFNHFTIPIPSKASKGSLALESAVPTLAAVPQGMGYGIITFERWLLNTIEKYQNLPKDALDAILPSVPCMGPIFSSSDCTRTLAKALVDICRLGAPGMELTSFMGMYWCQHLLLRALCHMQYYLRPLQEELEFIQMPQYMLPTSLNMTADTPSWLHFLPWPHLRELLLSQPSRHYDPELDQLLSRHLSLCWPFDLNDAVVFDQAPDLLNLVPGNLGYASVATVPATGAPSCCKCSAPRLTTRFKSQLAHIENWTLKPAAGHHALRKYPEFVSVMR</sequence>
<dbReference type="PANTHER" id="PTHR37012:SF7">
    <property type="entry name" value="B-ZIP TRANSCRIPTION FACTOR (EUROFUNG)-RELATED"/>
    <property type="match status" value="1"/>
</dbReference>
<dbReference type="EMBL" id="KV744828">
    <property type="protein sequence ID" value="OCK84870.1"/>
    <property type="molecule type" value="Genomic_DNA"/>
</dbReference>
<evidence type="ECO:0008006" key="4">
    <source>
        <dbReference type="Google" id="ProtNLM"/>
    </source>
</evidence>
<dbReference type="Proteomes" id="UP000250266">
    <property type="component" value="Unassembled WGS sequence"/>
</dbReference>
<feature type="region of interest" description="Disordered" evidence="1">
    <location>
        <begin position="1"/>
        <end position="64"/>
    </location>
</feature>
<evidence type="ECO:0000256" key="1">
    <source>
        <dbReference type="SAM" id="MobiDB-lite"/>
    </source>
</evidence>
<proteinExistence type="predicted"/>
<feature type="compositionally biased region" description="Polar residues" evidence="1">
    <location>
        <begin position="136"/>
        <end position="155"/>
    </location>
</feature>
<organism evidence="2 3">
    <name type="scientific">Lepidopterella palustris CBS 459.81</name>
    <dbReference type="NCBI Taxonomy" id="1314670"/>
    <lineage>
        <taxon>Eukaryota</taxon>
        <taxon>Fungi</taxon>
        <taxon>Dikarya</taxon>
        <taxon>Ascomycota</taxon>
        <taxon>Pezizomycotina</taxon>
        <taxon>Dothideomycetes</taxon>
        <taxon>Pleosporomycetidae</taxon>
        <taxon>Mytilinidiales</taxon>
        <taxon>Argynnaceae</taxon>
        <taxon>Lepidopterella</taxon>
    </lineage>
</organism>
<dbReference type="Pfam" id="PF11905">
    <property type="entry name" value="DUF3425"/>
    <property type="match status" value="1"/>
</dbReference>
<evidence type="ECO:0000313" key="2">
    <source>
        <dbReference type="EMBL" id="OCK84870.1"/>
    </source>
</evidence>
<feature type="compositionally biased region" description="Polar residues" evidence="1">
    <location>
        <begin position="15"/>
        <end position="24"/>
    </location>
</feature>
<keyword evidence="3" id="KW-1185">Reference proteome</keyword>
<accession>A0A8E2EJC2</accession>
<name>A0A8E2EJC2_9PEZI</name>
<dbReference type="AlphaFoldDB" id="A0A8E2EJC2"/>
<feature type="compositionally biased region" description="Basic and acidic residues" evidence="1">
    <location>
        <begin position="40"/>
        <end position="64"/>
    </location>
</feature>
<reference evidence="2 3" key="1">
    <citation type="journal article" date="2016" name="Nat. Commun.">
        <title>Ectomycorrhizal ecology is imprinted in the genome of the dominant symbiotic fungus Cenococcum geophilum.</title>
        <authorList>
            <consortium name="DOE Joint Genome Institute"/>
            <person name="Peter M."/>
            <person name="Kohler A."/>
            <person name="Ohm R.A."/>
            <person name="Kuo A."/>
            <person name="Krutzmann J."/>
            <person name="Morin E."/>
            <person name="Arend M."/>
            <person name="Barry K.W."/>
            <person name="Binder M."/>
            <person name="Choi C."/>
            <person name="Clum A."/>
            <person name="Copeland A."/>
            <person name="Grisel N."/>
            <person name="Haridas S."/>
            <person name="Kipfer T."/>
            <person name="LaButti K."/>
            <person name="Lindquist E."/>
            <person name="Lipzen A."/>
            <person name="Maire R."/>
            <person name="Meier B."/>
            <person name="Mihaltcheva S."/>
            <person name="Molinier V."/>
            <person name="Murat C."/>
            <person name="Poggeler S."/>
            <person name="Quandt C.A."/>
            <person name="Sperisen C."/>
            <person name="Tritt A."/>
            <person name="Tisserant E."/>
            <person name="Crous P.W."/>
            <person name="Henrissat B."/>
            <person name="Nehls U."/>
            <person name="Egli S."/>
            <person name="Spatafora J.W."/>
            <person name="Grigoriev I.V."/>
            <person name="Martin F.M."/>
        </authorList>
    </citation>
    <scope>NUCLEOTIDE SEQUENCE [LARGE SCALE GENOMIC DNA]</scope>
    <source>
        <strain evidence="2 3">CBS 459.81</strain>
    </source>
</reference>
<dbReference type="InterPro" id="IPR021833">
    <property type="entry name" value="DUF3425"/>
</dbReference>
<feature type="region of interest" description="Disordered" evidence="1">
    <location>
        <begin position="117"/>
        <end position="202"/>
    </location>
</feature>
<dbReference type="PANTHER" id="PTHR37012">
    <property type="entry name" value="B-ZIP TRANSCRIPTION FACTOR (EUROFUNG)-RELATED"/>
    <property type="match status" value="1"/>
</dbReference>
<dbReference type="CDD" id="cd14688">
    <property type="entry name" value="bZIP_YAP"/>
    <property type="match status" value="1"/>
</dbReference>
<dbReference type="OrthoDB" id="3957918at2759"/>
<gene>
    <name evidence="2" type="ORF">K432DRAFT_400723</name>
</gene>